<evidence type="ECO:0000313" key="2">
    <source>
        <dbReference type="EMBL" id="NJP31942.1"/>
    </source>
</evidence>
<dbReference type="RefSeq" id="WP_168000337.1">
    <property type="nucleotide sequence ID" value="NZ_JAATEO010000006.1"/>
</dbReference>
<feature type="transmembrane region" description="Helical" evidence="1">
    <location>
        <begin position="131"/>
        <end position="153"/>
    </location>
</feature>
<feature type="transmembrane region" description="Helical" evidence="1">
    <location>
        <begin position="160"/>
        <end position="179"/>
    </location>
</feature>
<keyword evidence="1" id="KW-0812">Transmembrane</keyword>
<evidence type="ECO:0000313" key="3">
    <source>
        <dbReference type="Proteomes" id="UP000783871"/>
    </source>
</evidence>
<feature type="transmembrane region" description="Helical" evidence="1">
    <location>
        <begin position="48"/>
        <end position="70"/>
    </location>
</feature>
<gene>
    <name evidence="2" type="ORF">HCJ94_08085</name>
</gene>
<feature type="transmembrane region" description="Helical" evidence="1">
    <location>
        <begin position="12"/>
        <end position="33"/>
    </location>
</feature>
<feature type="transmembrane region" description="Helical" evidence="1">
    <location>
        <begin position="98"/>
        <end position="125"/>
    </location>
</feature>
<organism evidence="2 3">
    <name type="scientific">Micromonospora thermarum</name>
    <dbReference type="NCBI Taxonomy" id="2720024"/>
    <lineage>
        <taxon>Bacteria</taxon>
        <taxon>Bacillati</taxon>
        <taxon>Actinomycetota</taxon>
        <taxon>Actinomycetes</taxon>
        <taxon>Micromonosporales</taxon>
        <taxon>Micromonosporaceae</taxon>
        <taxon>Micromonospora</taxon>
    </lineage>
</organism>
<name>A0ABX0Z460_9ACTN</name>
<accession>A0ABX0Z460</accession>
<keyword evidence="3" id="KW-1185">Reference proteome</keyword>
<dbReference type="EMBL" id="JAATEO010000006">
    <property type="protein sequence ID" value="NJP31942.1"/>
    <property type="molecule type" value="Genomic_DNA"/>
</dbReference>
<evidence type="ECO:0008006" key="4">
    <source>
        <dbReference type="Google" id="ProtNLM"/>
    </source>
</evidence>
<reference evidence="2 3" key="1">
    <citation type="submission" date="2020-03" db="EMBL/GenBank/DDBJ databases">
        <title>WGS of actinomycetes isolated from Thailand.</title>
        <authorList>
            <person name="Thawai C."/>
        </authorList>
    </citation>
    <scope>NUCLEOTIDE SEQUENCE [LARGE SCALE GENOMIC DNA]</scope>
    <source>
        <strain evidence="2 3">HSS6-12</strain>
    </source>
</reference>
<sequence length="433" mass="45004">MIAAKLELRRGAGLILLVSLAAVGSLMTAMAGLSSDRVGAWSSSGPGIVSWLNTTGLVLGPLAAAAGAWVGGRDRRLGVEELLAAVPMPRWRCDVASFGALVAAVIGGLLVVAVVVTGTVLPAITYAGGRWQVSVLLVILGCVACLAIGFALGRLVPHRWSAPVVALIVYLLSGIPTYLDNGVAQLALVSNLPSGDGQRLRLSVAALAIVWLVGLAASALLVASARRRHWALVPAVLAVVAAAQLAPLPVQWNGNSYSATWTEPDPDAMSQVCSTDEPKVCLNAVHAALLPEVTELAQPILAELPPGSVAAEQGLEHPAERPANASGEFAIPFLEGRTELFTTDVRDPDGLRAELADSFLSVWCAERTPAVSRAYGIAIALVLGPQAAAEGAESQDRVAVRLQRDPSARRAWLADYLKAGRTCDLSAFAELVS</sequence>
<feature type="transmembrane region" description="Helical" evidence="1">
    <location>
        <begin position="230"/>
        <end position="250"/>
    </location>
</feature>
<feature type="transmembrane region" description="Helical" evidence="1">
    <location>
        <begin position="199"/>
        <end position="223"/>
    </location>
</feature>
<protein>
    <recommendedName>
        <fullName evidence="4">ABC transporter permease</fullName>
    </recommendedName>
</protein>
<proteinExistence type="predicted"/>
<keyword evidence="1" id="KW-0472">Membrane</keyword>
<keyword evidence="1" id="KW-1133">Transmembrane helix</keyword>
<comment type="caution">
    <text evidence="2">The sequence shown here is derived from an EMBL/GenBank/DDBJ whole genome shotgun (WGS) entry which is preliminary data.</text>
</comment>
<evidence type="ECO:0000256" key="1">
    <source>
        <dbReference type="SAM" id="Phobius"/>
    </source>
</evidence>
<dbReference type="Proteomes" id="UP000783871">
    <property type="component" value="Unassembled WGS sequence"/>
</dbReference>